<evidence type="ECO:0008006" key="6">
    <source>
        <dbReference type="Google" id="ProtNLM"/>
    </source>
</evidence>
<dbReference type="InterPro" id="IPR003100">
    <property type="entry name" value="PAZ_dom"/>
</dbReference>
<reference evidence="4 5" key="1">
    <citation type="journal article" date="2015" name="Genome Biol.">
        <title>Comparative genomics of Steinernema reveals deeply conserved gene regulatory networks.</title>
        <authorList>
            <person name="Dillman A.R."/>
            <person name="Macchietto M."/>
            <person name="Porter C.F."/>
            <person name="Rogers A."/>
            <person name="Williams B."/>
            <person name="Antoshechkin I."/>
            <person name="Lee M.M."/>
            <person name="Goodwin Z."/>
            <person name="Lu X."/>
            <person name="Lewis E.E."/>
            <person name="Goodrich-Blair H."/>
            <person name="Stock S.P."/>
            <person name="Adams B.J."/>
            <person name="Sternberg P.W."/>
            <person name="Mortazavi A."/>
        </authorList>
    </citation>
    <scope>NUCLEOTIDE SEQUENCE [LARGE SCALE GENOMIC DNA]</scope>
    <source>
        <strain evidence="4 5">ALL</strain>
    </source>
</reference>
<evidence type="ECO:0000259" key="3">
    <source>
        <dbReference type="PROSITE" id="PS50822"/>
    </source>
</evidence>
<dbReference type="InterPro" id="IPR003165">
    <property type="entry name" value="Piwi"/>
</dbReference>
<dbReference type="Gene3D" id="2.170.260.10">
    <property type="entry name" value="paz domain"/>
    <property type="match status" value="1"/>
</dbReference>
<dbReference type="PROSITE" id="PS50821">
    <property type="entry name" value="PAZ"/>
    <property type="match status" value="1"/>
</dbReference>
<dbReference type="SUPFAM" id="SSF101690">
    <property type="entry name" value="PAZ domain"/>
    <property type="match status" value="1"/>
</dbReference>
<dbReference type="SMART" id="SM00949">
    <property type="entry name" value="PAZ"/>
    <property type="match status" value="1"/>
</dbReference>
<reference evidence="4 5" key="2">
    <citation type="journal article" date="2019" name="G3 (Bethesda)">
        <title>Hybrid Assembly of the Genome of the Entomopathogenic Nematode Steinernema carpocapsae Identifies the X-Chromosome.</title>
        <authorList>
            <person name="Serra L."/>
            <person name="Macchietto M."/>
            <person name="Macias-Munoz A."/>
            <person name="McGill C.J."/>
            <person name="Rodriguez I.M."/>
            <person name="Rodriguez B."/>
            <person name="Murad R."/>
            <person name="Mortazavi A."/>
        </authorList>
    </citation>
    <scope>NUCLEOTIDE SEQUENCE [LARGE SCALE GENOMIC DNA]</scope>
    <source>
        <strain evidence="4 5">ALL</strain>
    </source>
</reference>
<name>A0A4U5LTI3_STECR</name>
<dbReference type="Gene3D" id="3.30.420.10">
    <property type="entry name" value="Ribonuclease H-like superfamily/Ribonuclease H"/>
    <property type="match status" value="1"/>
</dbReference>
<proteinExistence type="inferred from homology"/>
<keyword evidence="5" id="KW-1185">Reference proteome</keyword>
<evidence type="ECO:0000256" key="1">
    <source>
        <dbReference type="RuleBase" id="RU361178"/>
    </source>
</evidence>
<dbReference type="InterPro" id="IPR036085">
    <property type="entry name" value="PAZ_dom_sf"/>
</dbReference>
<dbReference type="PROSITE" id="PS50822">
    <property type="entry name" value="PIWI"/>
    <property type="match status" value="1"/>
</dbReference>
<dbReference type="GO" id="GO:0003723">
    <property type="term" value="F:RNA binding"/>
    <property type="evidence" value="ECO:0007669"/>
    <property type="project" value="InterPro"/>
</dbReference>
<dbReference type="Pfam" id="PF02170">
    <property type="entry name" value="PAZ"/>
    <property type="match status" value="1"/>
</dbReference>
<dbReference type="STRING" id="34508.A0A4U5LTI3"/>
<sequence>MVCKGQATSEIELTTNAYGFLPFLSAKVFQYDVEIVGILSGTGRTVNFTKCSKHDAFRAARIEECRDLFEMVKQKYPEVFNAPDSNYFYDNGRRLFTKESLLPPLVSKQEFPLNEFDTVYLDRDYSRFDKILFSVEKAAEDPMDVKEVLKHVKDSGKSIRLNQFLNVLTSQHALSNPVKFATYRIGSAFFINADRYDHNHGVEDLTDDKEIRVGCEKSVKLIAGSSDDGSAIALVDIKRTAFHKSGGTLLKKAREVLGKWPQPCDANRLKPHFIDLAVYTQHGSKDRRYVIDDVIAETPATLKFAWVRGSKELTLVEYFHQAYSIEIKFPRTPLAVAMAKEGRTIYLPLELCFVSPHQRVTTAQQQATEEMIKRCSIPPLDRQKRIGRIVEAMKISDNPFLQIADTGCKLLSTIPLSVTGRVIAPPKIRYGHSEIQKSAFLKPAKINSWAIVVLTAQDDPELARGDILSPSVLTKFARLFRKECKARGMQLPDPFLKEFMKADVDQLGELMRCLAQGDSTECRPPLRFLIFVTNEKLTDLHHPMKYFERQCGIITQDMKMQTVVDVVLHKKRQILENIVSKANIKNGGLNYSVIIPDVPGKRPILGSGRLIVGLFTSPTFKWQFEDSPSRPTALGYAANTTPNEGEFIGDCLIQKGRASAIQTILRRVLAEFKKQRRCDPADVIIYRSCEEGREKKTLEEDLAAVRSILKSSNPMPTLTVIAVQKRHGLRLMPTAIQRQGEPQSENLKPGTVLDSCLTDPALTEFYLNSHATLQGTARTPKYTVVHNDVGLSLEEMETLTYALSFSHQIVPLPTSLPSPLYIAGTYAERGVSLYQQDRERGREGSLESCFTYGSSPGLKHLRITA</sequence>
<protein>
    <recommendedName>
        <fullName evidence="6">Piwi domain-containing protein</fullName>
    </recommendedName>
</protein>
<evidence type="ECO:0000259" key="2">
    <source>
        <dbReference type="PROSITE" id="PS50821"/>
    </source>
</evidence>
<organism evidence="4 5">
    <name type="scientific">Steinernema carpocapsae</name>
    <name type="common">Entomopathogenic nematode</name>
    <dbReference type="NCBI Taxonomy" id="34508"/>
    <lineage>
        <taxon>Eukaryota</taxon>
        <taxon>Metazoa</taxon>
        <taxon>Ecdysozoa</taxon>
        <taxon>Nematoda</taxon>
        <taxon>Chromadorea</taxon>
        <taxon>Rhabditida</taxon>
        <taxon>Tylenchina</taxon>
        <taxon>Panagrolaimomorpha</taxon>
        <taxon>Strongyloidoidea</taxon>
        <taxon>Steinernematidae</taxon>
        <taxon>Steinernema</taxon>
    </lineage>
</organism>
<dbReference type="PANTHER" id="PTHR22891">
    <property type="entry name" value="EUKARYOTIC TRANSLATION INITIATION FACTOR 2C"/>
    <property type="match status" value="1"/>
</dbReference>
<feature type="domain" description="Piwi" evidence="3">
    <location>
        <begin position="527"/>
        <end position="835"/>
    </location>
</feature>
<dbReference type="OrthoDB" id="445936at2759"/>
<dbReference type="InterPro" id="IPR036397">
    <property type="entry name" value="RNaseH_sf"/>
</dbReference>
<comment type="similarity">
    <text evidence="1">Belongs to the argonaute family.</text>
</comment>
<dbReference type="AlphaFoldDB" id="A0A4U5LTI3"/>
<dbReference type="Proteomes" id="UP000298663">
    <property type="component" value="Unassembled WGS sequence"/>
</dbReference>
<dbReference type="Gene3D" id="3.40.50.2300">
    <property type="match status" value="1"/>
</dbReference>
<dbReference type="CDD" id="cd02846">
    <property type="entry name" value="PAZ_argonaute_like"/>
    <property type="match status" value="1"/>
</dbReference>
<feature type="domain" description="PAZ" evidence="2">
    <location>
        <begin position="248"/>
        <end position="356"/>
    </location>
</feature>
<dbReference type="InterPro" id="IPR012337">
    <property type="entry name" value="RNaseH-like_sf"/>
</dbReference>
<dbReference type="Pfam" id="PF02171">
    <property type="entry name" value="Piwi"/>
    <property type="match status" value="1"/>
</dbReference>
<dbReference type="EMBL" id="AZBU02000012">
    <property type="protein sequence ID" value="TKR59382.1"/>
    <property type="molecule type" value="Genomic_DNA"/>
</dbReference>
<evidence type="ECO:0000313" key="4">
    <source>
        <dbReference type="EMBL" id="TKR59382.1"/>
    </source>
</evidence>
<dbReference type="SMART" id="SM00950">
    <property type="entry name" value="Piwi"/>
    <property type="match status" value="1"/>
</dbReference>
<evidence type="ECO:0000313" key="5">
    <source>
        <dbReference type="Proteomes" id="UP000298663"/>
    </source>
</evidence>
<dbReference type="SUPFAM" id="SSF53098">
    <property type="entry name" value="Ribonuclease H-like"/>
    <property type="match status" value="1"/>
</dbReference>
<gene>
    <name evidence="4" type="ORF">L596_029060</name>
</gene>
<comment type="caution">
    <text evidence="4">The sequence shown here is derived from an EMBL/GenBank/DDBJ whole genome shotgun (WGS) entry which is preliminary data.</text>
</comment>
<accession>A0A4U5LTI3</accession>